<evidence type="ECO:0000256" key="1">
    <source>
        <dbReference type="ARBA" id="ARBA00008520"/>
    </source>
</evidence>
<keyword evidence="5" id="KW-0732">Signal</keyword>
<protein>
    <submittedName>
        <fullName evidence="8">ABC transporter substrate-binding protein</fullName>
    </submittedName>
</protein>
<evidence type="ECO:0000256" key="3">
    <source>
        <dbReference type="ARBA" id="ARBA00022496"/>
    </source>
</evidence>
<evidence type="ECO:0000256" key="4">
    <source>
        <dbReference type="ARBA" id="ARBA00022723"/>
    </source>
</evidence>
<sequence>MNKKLVSIISSIFLVTILFSGCKSKDVATNSKDKEVGKKQITLYMSGPQKMVDQLEKDFEKDKGDVLKIYHNGCGPIRQKILSEMEAGDIKADVVWAAEPLMYMDLQEKDKLLKYKSPETSNLKEEYKKVGNDYYTPVNARYGVVIYNKKLVSKENAPITFKDLTKPYFKGSIGIADLRQSSTALALTSGIYQINENNWDYYKKLKANDVMLTKQNVQVVEKVDSGEIKASIAPHDAALRLMKNAKKKNVKSNLAIAWPKEGSISIQRPISIIKNEKRSEENTKIAKEFVDFALSKKGQQISTKYGFITVRKDLELPKGVKAKVKSVTVDWEHAKKNQDKLKEEYNEIFSGK</sequence>
<dbReference type="Gene3D" id="3.40.190.10">
    <property type="entry name" value="Periplasmic binding protein-like II"/>
    <property type="match status" value="2"/>
</dbReference>
<keyword evidence="2" id="KW-0813">Transport</keyword>
<evidence type="ECO:0000313" key="9">
    <source>
        <dbReference type="Proteomes" id="UP001501510"/>
    </source>
</evidence>
<comment type="similarity">
    <text evidence="1">Belongs to the bacterial solute-binding protein 1 family.</text>
</comment>
<keyword evidence="9" id="KW-1185">Reference proteome</keyword>
<comment type="caution">
    <text evidence="8">The sequence shown here is derived from an EMBL/GenBank/DDBJ whole genome shotgun (WGS) entry which is preliminary data.</text>
</comment>
<keyword evidence="6" id="KW-0408">Iron</keyword>
<dbReference type="PANTHER" id="PTHR30006">
    <property type="entry name" value="THIAMINE-BINDING PERIPLASMIC PROTEIN-RELATED"/>
    <property type="match status" value="1"/>
</dbReference>
<keyword evidence="7" id="KW-0406">Ion transport</keyword>
<dbReference type="PROSITE" id="PS51257">
    <property type="entry name" value="PROKAR_LIPOPROTEIN"/>
    <property type="match status" value="1"/>
</dbReference>
<evidence type="ECO:0000256" key="5">
    <source>
        <dbReference type="ARBA" id="ARBA00022729"/>
    </source>
</evidence>
<evidence type="ECO:0000256" key="7">
    <source>
        <dbReference type="ARBA" id="ARBA00023065"/>
    </source>
</evidence>
<evidence type="ECO:0000313" key="8">
    <source>
        <dbReference type="EMBL" id="GAA0738758.1"/>
    </source>
</evidence>
<accession>A0ABN1JFS1</accession>
<dbReference type="PANTHER" id="PTHR30006:SF2">
    <property type="entry name" value="ABC TRANSPORTER SUBSTRATE-BINDING PROTEIN"/>
    <property type="match status" value="1"/>
</dbReference>
<evidence type="ECO:0000256" key="2">
    <source>
        <dbReference type="ARBA" id="ARBA00022448"/>
    </source>
</evidence>
<evidence type="ECO:0000256" key="6">
    <source>
        <dbReference type="ARBA" id="ARBA00023004"/>
    </source>
</evidence>
<dbReference type="PROSITE" id="PS01037">
    <property type="entry name" value="SBP_BACTERIAL_1"/>
    <property type="match status" value="1"/>
</dbReference>
<dbReference type="SUPFAM" id="SSF53850">
    <property type="entry name" value="Periplasmic binding protein-like II"/>
    <property type="match status" value="1"/>
</dbReference>
<dbReference type="Proteomes" id="UP001501510">
    <property type="component" value="Unassembled WGS sequence"/>
</dbReference>
<dbReference type="PIRSF" id="PIRSF002825">
    <property type="entry name" value="CfbpA"/>
    <property type="match status" value="1"/>
</dbReference>
<keyword evidence="4" id="KW-0479">Metal-binding</keyword>
<name>A0ABN1JFS1_9CLOT</name>
<dbReference type="InterPro" id="IPR006061">
    <property type="entry name" value="SBP_1_CS"/>
</dbReference>
<organism evidence="8 9">
    <name type="scientific">Clostridium oceanicum</name>
    <dbReference type="NCBI Taxonomy" id="1543"/>
    <lineage>
        <taxon>Bacteria</taxon>
        <taxon>Bacillati</taxon>
        <taxon>Bacillota</taxon>
        <taxon>Clostridia</taxon>
        <taxon>Eubacteriales</taxon>
        <taxon>Clostridiaceae</taxon>
        <taxon>Clostridium</taxon>
    </lineage>
</organism>
<dbReference type="RefSeq" id="WP_343760671.1">
    <property type="nucleotide sequence ID" value="NZ_BAAACG010000008.1"/>
</dbReference>
<dbReference type="InterPro" id="IPR026045">
    <property type="entry name" value="Ferric-bd"/>
</dbReference>
<proteinExistence type="inferred from homology"/>
<dbReference type="Pfam" id="PF13343">
    <property type="entry name" value="SBP_bac_6"/>
    <property type="match status" value="1"/>
</dbReference>
<dbReference type="EMBL" id="BAAACG010000008">
    <property type="protein sequence ID" value="GAA0738758.1"/>
    <property type="molecule type" value="Genomic_DNA"/>
</dbReference>
<keyword evidence="3" id="KW-0410">Iron transport</keyword>
<reference evidence="8 9" key="1">
    <citation type="journal article" date="2019" name="Int. J. Syst. Evol. Microbiol.">
        <title>The Global Catalogue of Microorganisms (GCM) 10K type strain sequencing project: providing services to taxonomists for standard genome sequencing and annotation.</title>
        <authorList>
            <consortium name="The Broad Institute Genomics Platform"/>
            <consortium name="The Broad Institute Genome Sequencing Center for Infectious Disease"/>
            <person name="Wu L."/>
            <person name="Ma J."/>
        </authorList>
    </citation>
    <scope>NUCLEOTIDE SEQUENCE [LARGE SCALE GENOMIC DNA]</scope>
    <source>
        <strain evidence="8 9">JCM 1407</strain>
    </source>
</reference>
<gene>
    <name evidence="8" type="ORF">GCM10008906_16590</name>
</gene>